<sequence length="73" mass="8181">MNKKLIAAKLISLRGDKSRDEVAKAIGISVSALQMYENGRRIPRDPVKIKLAKYYGVSVQEIFFGDQPHEMCG</sequence>
<dbReference type="EMBL" id="FOCQ01000013">
    <property type="protein sequence ID" value="SEN53056.1"/>
    <property type="molecule type" value="Genomic_DNA"/>
</dbReference>
<dbReference type="OrthoDB" id="9811208at2"/>
<dbReference type="Pfam" id="PF01381">
    <property type="entry name" value="HTH_3"/>
    <property type="match status" value="1"/>
</dbReference>
<dbReference type="InterPro" id="IPR001387">
    <property type="entry name" value="Cro/C1-type_HTH"/>
</dbReference>
<feature type="domain" description="HTH cro/C1-type" evidence="1">
    <location>
        <begin position="18"/>
        <end position="62"/>
    </location>
</feature>
<dbReference type="Gene3D" id="1.10.260.40">
    <property type="entry name" value="lambda repressor-like DNA-binding domains"/>
    <property type="match status" value="1"/>
</dbReference>
<accession>A0A1H8HA10</accession>
<dbReference type="GO" id="GO:0003677">
    <property type="term" value="F:DNA binding"/>
    <property type="evidence" value="ECO:0007669"/>
    <property type="project" value="UniProtKB-KW"/>
</dbReference>
<dbReference type="PROSITE" id="PS50943">
    <property type="entry name" value="HTH_CROC1"/>
    <property type="match status" value="1"/>
</dbReference>
<reference evidence="2 3" key="1">
    <citation type="submission" date="2016-10" db="EMBL/GenBank/DDBJ databases">
        <authorList>
            <person name="de Groot N.N."/>
        </authorList>
    </citation>
    <scope>NUCLEOTIDE SEQUENCE [LARGE SCALE GENOMIC DNA]</scope>
    <source>
        <strain evidence="2 3">DSM 46701</strain>
    </source>
</reference>
<dbReference type="AlphaFoldDB" id="A0A1H8HA10"/>
<evidence type="ECO:0000313" key="2">
    <source>
        <dbReference type="EMBL" id="SEN53056.1"/>
    </source>
</evidence>
<dbReference type="SMART" id="SM00530">
    <property type="entry name" value="HTH_XRE"/>
    <property type="match status" value="1"/>
</dbReference>
<keyword evidence="2" id="KW-0238">DNA-binding</keyword>
<dbReference type="Proteomes" id="UP000199695">
    <property type="component" value="Unassembled WGS sequence"/>
</dbReference>
<dbReference type="CDD" id="cd00093">
    <property type="entry name" value="HTH_XRE"/>
    <property type="match status" value="1"/>
</dbReference>
<keyword evidence="3" id="KW-1185">Reference proteome</keyword>
<dbReference type="SUPFAM" id="SSF47413">
    <property type="entry name" value="lambda repressor-like DNA-binding domains"/>
    <property type="match status" value="1"/>
</dbReference>
<organism evidence="2 3">
    <name type="scientific">Lihuaxuella thermophila</name>
    <dbReference type="NCBI Taxonomy" id="1173111"/>
    <lineage>
        <taxon>Bacteria</taxon>
        <taxon>Bacillati</taxon>
        <taxon>Bacillota</taxon>
        <taxon>Bacilli</taxon>
        <taxon>Bacillales</taxon>
        <taxon>Thermoactinomycetaceae</taxon>
        <taxon>Lihuaxuella</taxon>
    </lineage>
</organism>
<evidence type="ECO:0000313" key="3">
    <source>
        <dbReference type="Proteomes" id="UP000199695"/>
    </source>
</evidence>
<dbReference type="STRING" id="1173111.SAMN05444955_113110"/>
<gene>
    <name evidence="2" type="ORF">SAMN05444955_113110</name>
</gene>
<protein>
    <submittedName>
        <fullName evidence="2">DNA-binding transcriptional regulator, XRE-family HTH domain</fullName>
    </submittedName>
</protein>
<proteinExistence type="predicted"/>
<dbReference type="RefSeq" id="WP_089970767.1">
    <property type="nucleotide sequence ID" value="NZ_FOCQ01000013.1"/>
</dbReference>
<name>A0A1H8HA10_9BACL</name>
<dbReference type="InterPro" id="IPR010982">
    <property type="entry name" value="Lambda_DNA-bd_dom_sf"/>
</dbReference>
<evidence type="ECO:0000259" key="1">
    <source>
        <dbReference type="PROSITE" id="PS50943"/>
    </source>
</evidence>